<comment type="caution">
    <text evidence="3">The sequence shown here is derived from an EMBL/GenBank/DDBJ whole genome shotgun (WGS) entry which is preliminary data.</text>
</comment>
<keyword evidence="2" id="KW-0472">Membrane</keyword>
<protein>
    <submittedName>
        <fullName evidence="3">Uncharacterized protein</fullName>
    </submittedName>
</protein>
<keyword evidence="4" id="KW-1185">Reference proteome</keyword>
<feature type="transmembrane region" description="Helical" evidence="2">
    <location>
        <begin position="264"/>
        <end position="284"/>
    </location>
</feature>
<gene>
    <name evidence="3" type="ORF">DMY87_07540</name>
</gene>
<evidence type="ECO:0000313" key="3">
    <source>
        <dbReference type="EMBL" id="PYB75292.1"/>
    </source>
</evidence>
<feature type="compositionally biased region" description="Low complexity" evidence="1">
    <location>
        <begin position="527"/>
        <end position="537"/>
    </location>
</feature>
<reference evidence="3 4" key="1">
    <citation type="submission" date="2018-06" db="EMBL/GenBank/DDBJ databases">
        <title>Rhizobium wuzhouense sp. nov., isolated from roots of Oryza officinalis.</title>
        <authorList>
            <person name="Yuan T."/>
        </authorList>
    </citation>
    <scope>NUCLEOTIDE SEQUENCE [LARGE SCALE GENOMIC DNA]</scope>
    <source>
        <strain evidence="3 4">W44</strain>
    </source>
</reference>
<dbReference type="EMBL" id="QJRY01000002">
    <property type="protein sequence ID" value="PYB75292.1"/>
    <property type="molecule type" value="Genomic_DNA"/>
</dbReference>
<feature type="transmembrane region" description="Helical" evidence="2">
    <location>
        <begin position="120"/>
        <end position="139"/>
    </location>
</feature>
<evidence type="ECO:0000313" key="4">
    <source>
        <dbReference type="Proteomes" id="UP000247536"/>
    </source>
</evidence>
<name>A0ABX5NXQ4_9HYPH</name>
<keyword evidence="2" id="KW-0812">Transmembrane</keyword>
<sequence length="537" mass="59356">MEVVFNVFEGHFAEWTALVISAVTTFALIFGRYEIRLRRLRLIREYVKAFPVWDTTEGKTKSTNPSFEFVRSKYTADVKGSGETPEDDDLVADAQSQMAIVAEINGTIAKTRVFLNRGDIRLLVASVPYMLVVFAGFSLTLSGTTCPSQAQGCIQHVARNLLTAGGVTFEATIAPEQLRKLTENVLTVAAITFVGAYLSSLRYLVQALSVFDLSGFTLIRQAAVITISVLASAALYRALPDMDAALSVVGMAQSAAVNDLSAGWILLALAFGLLPGSVLQFVLVKLGTRFDWIKQSDNRFIAWTRVVPLDAIDGIDFFTRFRLEECGISDVQSLATYNPIMLHIETPYGIYQTVDWIAQAQLCCVVGLDRFLLLRQFNVRTIFDLERALKQNKEDMSAEDRKAIDQFDRIYAAVLLAPTGPMKGLQKESTAKFLIPDGDGIKEVDATDFSIWAMQTISKDDGSASRATEHLMDWIGDDLHVRRLRRLWNEISDRLGPTSLELTSDRKIKGDTPTSAPQPNHPEEPEPQAAAANPDPT</sequence>
<keyword evidence="2" id="KW-1133">Transmembrane helix</keyword>
<organism evidence="3 4">
    <name type="scientific">Rhizobium wuzhouense</name>
    <dbReference type="NCBI Taxonomy" id="1986026"/>
    <lineage>
        <taxon>Bacteria</taxon>
        <taxon>Pseudomonadati</taxon>
        <taxon>Pseudomonadota</taxon>
        <taxon>Alphaproteobacteria</taxon>
        <taxon>Hyphomicrobiales</taxon>
        <taxon>Rhizobiaceae</taxon>
        <taxon>Rhizobium/Agrobacterium group</taxon>
        <taxon>Rhizobium</taxon>
    </lineage>
</organism>
<feature type="transmembrane region" description="Helical" evidence="2">
    <location>
        <begin position="217"/>
        <end position="239"/>
    </location>
</feature>
<feature type="transmembrane region" description="Helical" evidence="2">
    <location>
        <begin position="12"/>
        <end position="31"/>
    </location>
</feature>
<evidence type="ECO:0000256" key="2">
    <source>
        <dbReference type="SAM" id="Phobius"/>
    </source>
</evidence>
<proteinExistence type="predicted"/>
<dbReference type="Proteomes" id="UP000247536">
    <property type="component" value="Unassembled WGS sequence"/>
</dbReference>
<feature type="region of interest" description="Disordered" evidence="1">
    <location>
        <begin position="499"/>
        <end position="537"/>
    </location>
</feature>
<accession>A0ABX5NXQ4</accession>
<evidence type="ECO:0000256" key="1">
    <source>
        <dbReference type="SAM" id="MobiDB-lite"/>
    </source>
</evidence>